<dbReference type="PATRIC" id="fig|1088721.3.peg.3055"/>
<gene>
    <name evidence="1" type="ORF">NSU_3097</name>
</gene>
<dbReference type="Pfam" id="PF04985">
    <property type="entry name" value="Phage_tube"/>
    <property type="match status" value="1"/>
</dbReference>
<comment type="caution">
    <text evidence="1">The sequence shown here is derived from an EMBL/GenBank/DDBJ whole genome shotgun (WGS) entry which is preliminary data.</text>
</comment>
<dbReference type="EMBL" id="AGFM01000049">
    <property type="protein sequence ID" value="EHJ59924.1"/>
    <property type="molecule type" value="Genomic_DNA"/>
</dbReference>
<accession>G6EFH6</accession>
<dbReference type="eggNOG" id="COG3498">
    <property type="taxonomic scope" value="Bacteria"/>
</dbReference>
<keyword evidence="2" id="KW-1185">Reference proteome</keyword>
<dbReference type="OrthoDB" id="3078668at2"/>
<dbReference type="STRING" id="1088721.JI59_04465"/>
<dbReference type="AlphaFoldDB" id="G6EFH6"/>
<evidence type="ECO:0000313" key="1">
    <source>
        <dbReference type="EMBL" id="EHJ59924.1"/>
    </source>
</evidence>
<dbReference type="RefSeq" id="WP_007014005.1">
    <property type="nucleotide sequence ID" value="NZ_AGFM01000049.1"/>
</dbReference>
<name>G6EFH6_9SPHN</name>
<dbReference type="NCBIfam" id="TIGR01611">
    <property type="entry name" value="tail_tube"/>
    <property type="match status" value="1"/>
</dbReference>
<proteinExistence type="predicted"/>
<organism evidence="1 2">
    <name type="scientific">Novosphingobium pentaromativorans US6-1</name>
    <dbReference type="NCBI Taxonomy" id="1088721"/>
    <lineage>
        <taxon>Bacteria</taxon>
        <taxon>Pseudomonadati</taxon>
        <taxon>Pseudomonadota</taxon>
        <taxon>Alphaproteobacteria</taxon>
        <taxon>Sphingomonadales</taxon>
        <taxon>Sphingomonadaceae</taxon>
        <taxon>Novosphingobium</taxon>
    </lineage>
</organism>
<evidence type="ECO:0008006" key="3">
    <source>
        <dbReference type="Google" id="ProtNLM"/>
    </source>
</evidence>
<reference evidence="1 2" key="1">
    <citation type="journal article" date="2012" name="J. Bacteriol.">
        <title>Genome sequence of benzo(a)pyrene-degrading bacterium Novosphingobium pentaromativorans US6-1.</title>
        <authorList>
            <person name="Luo Y.R."/>
            <person name="Kang S.G."/>
            <person name="Kim S.J."/>
            <person name="Kim M.R."/>
            <person name="Li N."/>
            <person name="Lee J.H."/>
            <person name="Kwon K.K."/>
        </authorList>
    </citation>
    <scope>NUCLEOTIDE SEQUENCE [LARGE SCALE GENOMIC DNA]</scope>
    <source>
        <strain evidence="1 2">US6-1</strain>
    </source>
</reference>
<dbReference type="InterPro" id="IPR006498">
    <property type="entry name" value="Tail_tube"/>
</dbReference>
<sequence length="169" mass="18534">MGFPSKLKDMNLYGDGDSWKGEVPEVTIPKLVLKMEEWRGGGMLGPVMIDQGFDKIEFEFKAGSLLLSPLKQFGATTVDAAQLRFAGAYQNDSTGAVNAAEIVARGRYSEVDFGSQKPGDDTETTYKMACSYYKLILDNQELIEVDLVAGIFTVFGVDRRAEIREAIGS</sequence>
<dbReference type="KEGG" id="npn:JI59_04465"/>
<dbReference type="Proteomes" id="UP000004030">
    <property type="component" value="Unassembled WGS sequence"/>
</dbReference>
<evidence type="ECO:0000313" key="2">
    <source>
        <dbReference type="Proteomes" id="UP000004030"/>
    </source>
</evidence>
<protein>
    <recommendedName>
        <fullName evidence="3">Phage major tail tube protein</fullName>
    </recommendedName>
</protein>